<organism evidence="1 2">
    <name type="scientific">Campylobacter hyointestinalis</name>
    <dbReference type="NCBI Taxonomy" id="198"/>
    <lineage>
        <taxon>Bacteria</taxon>
        <taxon>Pseudomonadati</taxon>
        <taxon>Campylobacterota</taxon>
        <taxon>Epsilonproteobacteria</taxon>
        <taxon>Campylobacterales</taxon>
        <taxon>Campylobacteraceae</taxon>
        <taxon>Campylobacter</taxon>
    </lineage>
</organism>
<evidence type="ECO:0000313" key="2">
    <source>
        <dbReference type="Proteomes" id="UP000321812"/>
    </source>
</evidence>
<name>A0A562XBR6_CAMHY</name>
<evidence type="ECO:0000313" key="1">
    <source>
        <dbReference type="EMBL" id="TWO19579.1"/>
    </source>
</evidence>
<dbReference type="Proteomes" id="UP000321812">
    <property type="component" value="Unassembled WGS sequence"/>
</dbReference>
<evidence type="ECO:0008006" key="3">
    <source>
        <dbReference type="Google" id="ProtNLM"/>
    </source>
</evidence>
<reference evidence="1 2" key="1">
    <citation type="submission" date="2019-07" db="EMBL/GenBank/DDBJ databases">
        <title>Rapid identification of Enteric Bacteria from Whole Genome Sequences (WGS) using Average Nucleotide Identity (ANI).</title>
        <authorList>
            <person name="Lane C."/>
        </authorList>
    </citation>
    <scope>NUCLEOTIDE SEQUENCE [LARGE SCALE GENOMIC DNA]</scope>
    <source>
        <strain evidence="1 2">D2411</strain>
    </source>
</reference>
<sequence>MKKVIIFAILPLFIIGCTTKKIYVHDPLKNELLAYTQKFEDVNNKFLVVATYLNPIHQNILEDKQNEYFILSIYPKESIIDYRSFKVNNDSNATKIEVLADDDPLLKLTTFKMPWGKYLKVSAPQIDSDTLNLTFDRIIDISGTSRSLQVSLNFRKIAKSLYWNSK</sequence>
<accession>A0A562XBR6</accession>
<protein>
    <recommendedName>
        <fullName evidence="3">Lipoprotein</fullName>
    </recommendedName>
</protein>
<comment type="caution">
    <text evidence="1">The sequence shown here is derived from an EMBL/GenBank/DDBJ whole genome shotgun (WGS) entry which is preliminary data.</text>
</comment>
<proteinExistence type="predicted"/>
<dbReference type="PROSITE" id="PS51257">
    <property type="entry name" value="PROKAR_LIPOPROTEIN"/>
    <property type="match status" value="1"/>
</dbReference>
<gene>
    <name evidence="1" type="ORF">YZ82_05620</name>
</gene>
<dbReference type="AlphaFoldDB" id="A0A562XBR6"/>
<dbReference type="RefSeq" id="WP_111949801.1">
    <property type="nucleotide sequence ID" value="NZ_VOAP01000016.1"/>
</dbReference>
<dbReference type="EMBL" id="VOAP01000016">
    <property type="protein sequence ID" value="TWO19579.1"/>
    <property type="molecule type" value="Genomic_DNA"/>
</dbReference>